<keyword evidence="5" id="KW-1185">Reference proteome</keyword>
<accession>A0ABR5C0Q6</accession>
<dbReference type="PANTHER" id="PTHR42901">
    <property type="entry name" value="ALCOHOL DEHYDROGENASE"/>
    <property type="match status" value="1"/>
</dbReference>
<dbReference type="Proteomes" id="UP000054272">
    <property type="component" value="Unassembled WGS sequence"/>
</dbReference>
<dbReference type="EMBL" id="KN848594">
    <property type="protein sequence ID" value="KIR81495.1"/>
    <property type="molecule type" value="Genomic_DNA"/>
</dbReference>
<dbReference type="InterPro" id="IPR036291">
    <property type="entry name" value="NAD(P)-bd_dom_sf"/>
</dbReference>
<dbReference type="PANTHER" id="PTHR42901:SF1">
    <property type="entry name" value="ALCOHOL DEHYDROGENASE"/>
    <property type="match status" value="1"/>
</dbReference>
<evidence type="ECO:0000256" key="1">
    <source>
        <dbReference type="ARBA" id="ARBA00006484"/>
    </source>
</evidence>
<reference evidence="4 5" key="1">
    <citation type="submission" date="2015-01" db="EMBL/GenBank/DDBJ databases">
        <title>The Genome Sequence of Cryptococcus gattii EJB2.</title>
        <authorList>
            <consortium name="The Broad Institute Genomics Platform"/>
            <person name="Cuomo C."/>
            <person name="Litvintseva A."/>
            <person name="Chen Y."/>
            <person name="Heitman J."/>
            <person name="Sun S."/>
            <person name="Springer D."/>
            <person name="Dromer F."/>
            <person name="Young S."/>
            <person name="Zeng Q."/>
            <person name="Gargeya S."/>
            <person name="Abouelleil A."/>
            <person name="Alvarado L."/>
            <person name="Chapman S.B."/>
            <person name="Gainer-Dewar J."/>
            <person name="Goldberg J."/>
            <person name="Griggs A."/>
            <person name="Gujja S."/>
            <person name="Hansen M."/>
            <person name="Howarth C."/>
            <person name="Imamovic A."/>
            <person name="Larimer J."/>
            <person name="Murphy C."/>
            <person name="Naylor J."/>
            <person name="Pearson M."/>
            <person name="Priest M."/>
            <person name="Roberts A."/>
            <person name="Saif S."/>
            <person name="Shea T."/>
            <person name="Sykes S."/>
            <person name="Wortman J."/>
            <person name="Nusbaum C."/>
            <person name="Birren B."/>
        </authorList>
    </citation>
    <scope>NUCLEOTIDE SEQUENCE [LARGE SCALE GENOMIC DNA]</scope>
    <source>
        <strain evidence="4 5">EJB2</strain>
    </source>
</reference>
<protein>
    <recommendedName>
        <fullName evidence="6">Malonic semialdehyde reductase</fullName>
    </recommendedName>
</protein>
<organism evidence="4 5">
    <name type="scientific">Cryptococcus gattii EJB2</name>
    <dbReference type="NCBI Taxonomy" id="1296103"/>
    <lineage>
        <taxon>Eukaryota</taxon>
        <taxon>Fungi</taxon>
        <taxon>Dikarya</taxon>
        <taxon>Basidiomycota</taxon>
        <taxon>Agaricomycotina</taxon>
        <taxon>Tremellomycetes</taxon>
        <taxon>Tremellales</taxon>
        <taxon>Cryptococcaceae</taxon>
        <taxon>Cryptococcus</taxon>
        <taxon>Cryptococcus gattii species complex</taxon>
    </lineage>
</organism>
<dbReference type="Pfam" id="PF00106">
    <property type="entry name" value="adh_short"/>
    <property type="match status" value="1"/>
</dbReference>
<proteinExistence type="inferred from homology"/>
<evidence type="ECO:0000256" key="3">
    <source>
        <dbReference type="RuleBase" id="RU000363"/>
    </source>
</evidence>
<dbReference type="SUPFAM" id="SSF51735">
    <property type="entry name" value="NAD(P)-binding Rossmann-fold domains"/>
    <property type="match status" value="1"/>
</dbReference>
<comment type="similarity">
    <text evidence="1 3">Belongs to the short-chain dehydrogenases/reductases (SDR) family.</text>
</comment>
<name>A0ABR5C0Q6_9TREE</name>
<evidence type="ECO:0008006" key="6">
    <source>
        <dbReference type="Google" id="ProtNLM"/>
    </source>
</evidence>
<dbReference type="Gene3D" id="3.40.50.720">
    <property type="entry name" value="NAD(P)-binding Rossmann-like Domain"/>
    <property type="match status" value="1"/>
</dbReference>
<dbReference type="PRINTS" id="PR00081">
    <property type="entry name" value="GDHRDH"/>
</dbReference>
<dbReference type="InterPro" id="IPR002347">
    <property type="entry name" value="SDR_fam"/>
</dbReference>
<sequence length="290" mass="31797">MPTSLELFIEMGRLALAGQTVMVTGGSGGIGGAISRLFKKAGCNVIVLGSNQEKLDSFVKSLPTQGGEAWGYCCDLRDRKQIDAVVSKITEERSPIDILINNAGFAIAANAPFWEQDLDNVASVMDVNLSGLMTITHAVLKYSMMQRKPHPTGTILNISSITGHQAPVREFFEASYHTSKAGVEGFTNVLRHELVGTNIRVLLNRPGTTKTEFHARRHGYDKDKTDATYFGSCPLAADDIAVSCLYQCLQPERISVVLLETLGTAQRSLYSVDQEYESRNGQSECREWSE</sequence>
<keyword evidence="2" id="KW-0560">Oxidoreductase</keyword>
<evidence type="ECO:0000313" key="5">
    <source>
        <dbReference type="Proteomes" id="UP000054272"/>
    </source>
</evidence>
<dbReference type="PRINTS" id="PR00080">
    <property type="entry name" value="SDRFAMILY"/>
</dbReference>
<evidence type="ECO:0000256" key="2">
    <source>
        <dbReference type="ARBA" id="ARBA00023002"/>
    </source>
</evidence>
<gene>
    <name evidence="4" type="ORF">I306_01329</name>
</gene>
<evidence type="ECO:0000313" key="4">
    <source>
        <dbReference type="EMBL" id="KIR81495.1"/>
    </source>
</evidence>